<dbReference type="GO" id="GO:0046872">
    <property type="term" value="F:metal ion binding"/>
    <property type="evidence" value="ECO:0007669"/>
    <property type="project" value="UniProtKB-KW"/>
</dbReference>
<dbReference type="SUPFAM" id="SSF52374">
    <property type="entry name" value="Nucleotidylyl transferase"/>
    <property type="match status" value="1"/>
</dbReference>
<dbReference type="GO" id="GO:0005737">
    <property type="term" value="C:cytoplasm"/>
    <property type="evidence" value="ECO:0007669"/>
    <property type="project" value="TreeGrafter"/>
</dbReference>
<dbReference type="Pfam" id="PF09190">
    <property type="entry name" value="DALR_2"/>
    <property type="match status" value="1"/>
</dbReference>
<accession>A0AAV9J2P4</accession>
<dbReference type="Proteomes" id="UP001301350">
    <property type="component" value="Unassembled WGS sequence"/>
</dbReference>
<keyword evidence="9" id="KW-0862">Zinc</keyword>
<keyword evidence="6" id="KW-0436">Ligase</keyword>
<feature type="region of interest" description="Disordered" evidence="14">
    <location>
        <begin position="565"/>
        <end position="588"/>
    </location>
</feature>
<evidence type="ECO:0000313" key="18">
    <source>
        <dbReference type="Proteomes" id="UP001301350"/>
    </source>
</evidence>
<dbReference type="InterPro" id="IPR014729">
    <property type="entry name" value="Rossmann-like_a/b/a_fold"/>
</dbReference>
<comment type="similarity">
    <text evidence="3">Belongs to the class-I aminoacyl-tRNA synthetase family.</text>
</comment>
<comment type="cofactor">
    <cofactor evidence="1">
        <name>Zn(2+)</name>
        <dbReference type="ChEBI" id="CHEBI:29105"/>
    </cofactor>
</comment>
<dbReference type="GO" id="GO:0005524">
    <property type="term" value="F:ATP binding"/>
    <property type="evidence" value="ECO:0007669"/>
    <property type="project" value="UniProtKB-KW"/>
</dbReference>
<evidence type="ECO:0000256" key="6">
    <source>
        <dbReference type="ARBA" id="ARBA00022598"/>
    </source>
</evidence>
<comment type="subcellular location">
    <subcellularLocation>
        <location evidence="2">Cytoplasm</location>
    </subcellularLocation>
</comment>
<dbReference type="FunFam" id="3.40.50.620:FF:000027">
    <property type="entry name" value="Cysteine--tRNA ligase, cytoplasmic"/>
    <property type="match status" value="1"/>
</dbReference>
<dbReference type="InterPro" id="IPR024909">
    <property type="entry name" value="Cys-tRNA/MSH_ligase"/>
</dbReference>
<keyword evidence="5" id="KW-0963">Cytoplasm</keyword>
<evidence type="ECO:0000256" key="14">
    <source>
        <dbReference type="SAM" id="MobiDB-lite"/>
    </source>
</evidence>
<reference evidence="17 18" key="1">
    <citation type="submission" date="2022-07" db="EMBL/GenBank/DDBJ databases">
        <title>Genome-wide signatures of adaptation to extreme environments.</title>
        <authorList>
            <person name="Cho C.H."/>
            <person name="Yoon H.S."/>
        </authorList>
    </citation>
    <scope>NUCLEOTIDE SEQUENCE [LARGE SCALE GENOMIC DNA]</scope>
    <source>
        <strain evidence="17 18">DBV 063 E5</strain>
    </source>
</reference>
<dbReference type="AlphaFoldDB" id="A0AAV9J2P4"/>
<dbReference type="InterPro" id="IPR032678">
    <property type="entry name" value="tRNA-synt_1_cat_dom"/>
</dbReference>
<dbReference type="PANTHER" id="PTHR10890:SF3">
    <property type="entry name" value="CYSTEINE--TRNA LIGASE, CYTOPLASMIC"/>
    <property type="match status" value="1"/>
</dbReference>
<feature type="domain" description="Cysteinyl-tRNA synthetase class Ia DALR" evidence="16">
    <location>
        <begin position="397"/>
        <end position="456"/>
    </location>
</feature>
<proteinExistence type="inferred from homology"/>
<evidence type="ECO:0000256" key="12">
    <source>
        <dbReference type="ARBA" id="ARBA00023146"/>
    </source>
</evidence>
<evidence type="ECO:0000256" key="10">
    <source>
        <dbReference type="ARBA" id="ARBA00022840"/>
    </source>
</evidence>
<sequence>MPFGALPAVLNSLSGQREPLTLRPGASCLTWYTCGPTVYDSAHIGHARSYVSFDVMRRVLTDYFGVDVRYQMNVTDIDDKIIQRSAETGEAFTVLARRHEREFFEDLAALHCRPPDWVTRVSEYIPEIAHFIRRIADNGYAYEVASGSVYFDTAAFERRAGHRYGKLKPSAAAAAAATADASLTNGAEPAPASSAATALASEKRQPRDFALWKASKTDAEPGWAVCGLRRGRPGWHIECSAMASLVSCAGSGVLDIHSGGIDLRFPHHDNELAQSEAYYESDQWCRYFVHSGHLHIEGLKMSKSLKNFITIRQVLQRWTWRQVRVLFLMHRYEAGMSYSEAGMADAAAVERQLGEFVRGLDAEMRAVADTVEARYRKPTAAEERLLLQDLPACRARVHQGLCDNLNTPEVLQALLALIREVNAYRTATRQNGGAVNYLALQAVRQYVGRLLAVLGVGYGSPEADAGADIDGRPPDGERWVQTLATFRDEVRNIAIQATAGDHVEVASAVLAACDRLRDQVLPPLGIRLEDRPGHEQALWKRDDPEAIARDVQQRQQAEAERAAVKEARRREMDQRVRDELLQGRTRPQDMFRDRARYSRWRDDGIPTHDAEGKELEKSRVKRLVKEQQRQQKLHAKYLDAQQSGLLEKLNLTDEHA</sequence>
<dbReference type="SUPFAM" id="SSF47323">
    <property type="entry name" value="Anticodon-binding domain of a subclass of class I aminoacyl-tRNA synthetases"/>
    <property type="match status" value="1"/>
</dbReference>
<dbReference type="Gene3D" id="1.20.120.1910">
    <property type="entry name" value="Cysteine-tRNA ligase, C-terminal anti-codon recognition domain"/>
    <property type="match status" value="1"/>
</dbReference>
<evidence type="ECO:0000256" key="3">
    <source>
        <dbReference type="ARBA" id="ARBA00005594"/>
    </source>
</evidence>
<evidence type="ECO:0000256" key="4">
    <source>
        <dbReference type="ARBA" id="ARBA00012832"/>
    </source>
</evidence>
<evidence type="ECO:0000256" key="8">
    <source>
        <dbReference type="ARBA" id="ARBA00022741"/>
    </source>
</evidence>
<organism evidence="17 18">
    <name type="scientific">Cyanidium caldarium</name>
    <name type="common">Red alga</name>
    <dbReference type="NCBI Taxonomy" id="2771"/>
    <lineage>
        <taxon>Eukaryota</taxon>
        <taxon>Rhodophyta</taxon>
        <taxon>Bangiophyceae</taxon>
        <taxon>Cyanidiales</taxon>
        <taxon>Cyanidiaceae</taxon>
        <taxon>Cyanidium</taxon>
    </lineage>
</organism>
<evidence type="ECO:0000259" key="16">
    <source>
        <dbReference type="Pfam" id="PF09190"/>
    </source>
</evidence>
<name>A0AAV9J2P4_CYACA</name>
<evidence type="ECO:0000259" key="15">
    <source>
        <dbReference type="Pfam" id="PF01406"/>
    </source>
</evidence>
<evidence type="ECO:0000256" key="9">
    <source>
        <dbReference type="ARBA" id="ARBA00022833"/>
    </source>
</evidence>
<dbReference type="GO" id="GO:0004817">
    <property type="term" value="F:cysteine-tRNA ligase activity"/>
    <property type="evidence" value="ECO:0007669"/>
    <property type="project" value="UniProtKB-EC"/>
</dbReference>
<dbReference type="PRINTS" id="PR00983">
    <property type="entry name" value="TRNASYNTHCYS"/>
</dbReference>
<keyword evidence="18" id="KW-1185">Reference proteome</keyword>
<evidence type="ECO:0000256" key="1">
    <source>
        <dbReference type="ARBA" id="ARBA00001947"/>
    </source>
</evidence>
<dbReference type="InterPro" id="IPR015273">
    <property type="entry name" value="Cys-tRNA-synt_Ia_DALR"/>
</dbReference>
<dbReference type="NCBIfam" id="TIGR00435">
    <property type="entry name" value="cysS"/>
    <property type="match status" value="1"/>
</dbReference>
<evidence type="ECO:0000256" key="2">
    <source>
        <dbReference type="ARBA" id="ARBA00004496"/>
    </source>
</evidence>
<dbReference type="EC" id="6.1.1.16" evidence="4"/>
<evidence type="ECO:0000256" key="7">
    <source>
        <dbReference type="ARBA" id="ARBA00022723"/>
    </source>
</evidence>
<dbReference type="CDD" id="cd00672">
    <property type="entry name" value="CysRS_core"/>
    <property type="match status" value="1"/>
</dbReference>
<evidence type="ECO:0000256" key="13">
    <source>
        <dbReference type="ARBA" id="ARBA00031499"/>
    </source>
</evidence>
<dbReference type="Gene3D" id="3.40.50.620">
    <property type="entry name" value="HUPs"/>
    <property type="match status" value="1"/>
</dbReference>
<evidence type="ECO:0000256" key="11">
    <source>
        <dbReference type="ARBA" id="ARBA00022917"/>
    </source>
</evidence>
<keyword evidence="12" id="KW-0030">Aminoacyl-tRNA synthetase</keyword>
<dbReference type="InterPro" id="IPR015803">
    <property type="entry name" value="Cys-tRNA-ligase"/>
</dbReference>
<feature type="domain" description="tRNA synthetases class I catalytic" evidence="15">
    <location>
        <begin position="29"/>
        <end position="346"/>
    </location>
</feature>
<dbReference type="EMBL" id="JANCYW010000019">
    <property type="protein sequence ID" value="KAK4538656.1"/>
    <property type="molecule type" value="Genomic_DNA"/>
</dbReference>
<keyword evidence="7" id="KW-0479">Metal-binding</keyword>
<dbReference type="Pfam" id="PF01406">
    <property type="entry name" value="tRNA-synt_1e"/>
    <property type="match status" value="1"/>
</dbReference>
<protein>
    <recommendedName>
        <fullName evidence="4">cysteine--tRNA ligase</fullName>
        <ecNumber evidence="4">6.1.1.16</ecNumber>
    </recommendedName>
    <alternativeName>
        <fullName evidence="13">Cysteinyl-tRNA synthetase</fullName>
    </alternativeName>
</protein>
<keyword evidence="11" id="KW-0648">Protein biosynthesis</keyword>
<keyword evidence="10" id="KW-0067">ATP-binding</keyword>
<gene>
    <name evidence="17" type="ORF">CDCA_CDCA19G4681</name>
</gene>
<evidence type="ECO:0000256" key="5">
    <source>
        <dbReference type="ARBA" id="ARBA00022490"/>
    </source>
</evidence>
<dbReference type="HAMAP" id="MF_00041">
    <property type="entry name" value="Cys_tRNA_synth"/>
    <property type="match status" value="1"/>
</dbReference>
<dbReference type="InterPro" id="IPR009080">
    <property type="entry name" value="tRNAsynth_Ia_anticodon-bd"/>
</dbReference>
<evidence type="ECO:0000313" key="17">
    <source>
        <dbReference type="EMBL" id="KAK4538656.1"/>
    </source>
</evidence>
<comment type="caution">
    <text evidence="17">The sequence shown here is derived from an EMBL/GenBank/DDBJ whole genome shotgun (WGS) entry which is preliminary data.</text>
</comment>
<keyword evidence="8" id="KW-0547">Nucleotide-binding</keyword>
<dbReference type="PANTHER" id="PTHR10890">
    <property type="entry name" value="CYSTEINYL-TRNA SYNTHETASE"/>
    <property type="match status" value="1"/>
</dbReference>
<dbReference type="GO" id="GO:0006423">
    <property type="term" value="P:cysteinyl-tRNA aminoacylation"/>
    <property type="evidence" value="ECO:0007669"/>
    <property type="project" value="InterPro"/>
</dbReference>